<gene>
    <name evidence="6" type="ORF">BP00DRAFT_486892</name>
</gene>
<evidence type="ECO:0000313" key="6">
    <source>
        <dbReference type="EMBL" id="PYI31090.1"/>
    </source>
</evidence>
<evidence type="ECO:0000256" key="2">
    <source>
        <dbReference type="ARBA" id="ARBA00022801"/>
    </source>
</evidence>
<keyword evidence="7" id="KW-1185">Reference proteome</keyword>
<feature type="compositionally biased region" description="Low complexity" evidence="4">
    <location>
        <begin position="151"/>
        <end position="173"/>
    </location>
</feature>
<sequence length="671" mass="72992">MVPPMRVLVGHGVFISDCGVIRGNDGERSSMVSEETTGCVKLLQFSLSRYCTSNGCSMECGVWSGLMQADPSPSSSFIPAATASSSIASSSPPTVTLPSNPQDPSSSSSTIFIGRSLPEFSQDLFLGIKYADQPARFTPATLKTRYRASDSDSYTTSTTSSSSIEDTTTTSSSSEDDDNAQAQTETVIYNATQYGNDCPGYGSDETTLVAAGWTRLSEDCMNLNVVRPAASVGPIKSTGETAEGELLPVMVWIFGGGWMQGATSDPRYNMSYILHQGALNDKPVIGVSINYRVAAFGFLDSKEVLESGNTNLGLRDQRVALRWVKENIRAFGGDPEKITIWGESAGAYSVGAHLVTNDGDNEGLFRAAIMESGNAVGPPWNGTDWYQPMYDQIVNKTNCTSASDTLQCLREVPFETFYPLAYNGLEWFGTIDGTFIKEKPQISITAGRFAKVPILHGTNTDEGTSFGTTGTNTDAECIEQLIASKRWVLDRDQATHLLGLYPNISALGCPYGWGNVTWPARGYEYKRYESMAGDLCMVAPRRLLGTQMARYEQEVYAYRWDVAALNETSVIGVQHFAEIPFVFANPDQTITPLGSDPARLALGNLAARMWTAFVTDLDPNGHGVDGIPQWPRYTPADGPANFVFRLPRTESYVEADTYRAEGIEYINSIAR</sequence>
<dbReference type="EC" id="3.1.1.-" evidence="3"/>
<name>A0A2V5IR72_9EURO</name>
<dbReference type="SUPFAM" id="SSF53474">
    <property type="entry name" value="alpha/beta-Hydrolases"/>
    <property type="match status" value="1"/>
</dbReference>
<evidence type="ECO:0000259" key="5">
    <source>
        <dbReference type="Pfam" id="PF00135"/>
    </source>
</evidence>
<feature type="region of interest" description="Disordered" evidence="4">
    <location>
        <begin position="148"/>
        <end position="180"/>
    </location>
</feature>
<dbReference type="PANTHER" id="PTHR43918">
    <property type="entry name" value="ACETYLCHOLINESTERASE"/>
    <property type="match status" value="1"/>
</dbReference>
<dbReference type="Pfam" id="PF00135">
    <property type="entry name" value="COesterase"/>
    <property type="match status" value="1"/>
</dbReference>
<evidence type="ECO:0000256" key="3">
    <source>
        <dbReference type="RuleBase" id="RU361235"/>
    </source>
</evidence>
<dbReference type="AlphaFoldDB" id="A0A2V5IR72"/>
<evidence type="ECO:0000313" key="7">
    <source>
        <dbReference type="Proteomes" id="UP000248817"/>
    </source>
</evidence>
<evidence type="ECO:0000256" key="4">
    <source>
        <dbReference type="SAM" id="MobiDB-lite"/>
    </source>
</evidence>
<organism evidence="6 7">
    <name type="scientific">Aspergillus indologenus CBS 114.80</name>
    <dbReference type="NCBI Taxonomy" id="1450541"/>
    <lineage>
        <taxon>Eukaryota</taxon>
        <taxon>Fungi</taxon>
        <taxon>Dikarya</taxon>
        <taxon>Ascomycota</taxon>
        <taxon>Pezizomycotina</taxon>
        <taxon>Eurotiomycetes</taxon>
        <taxon>Eurotiomycetidae</taxon>
        <taxon>Eurotiales</taxon>
        <taxon>Aspergillaceae</taxon>
        <taxon>Aspergillus</taxon>
        <taxon>Aspergillus subgen. Circumdati</taxon>
    </lineage>
</organism>
<evidence type="ECO:0000256" key="1">
    <source>
        <dbReference type="ARBA" id="ARBA00005964"/>
    </source>
</evidence>
<feature type="domain" description="Carboxylesterase type B" evidence="5">
    <location>
        <begin position="123"/>
        <end position="638"/>
    </location>
</feature>
<dbReference type="PROSITE" id="PS00122">
    <property type="entry name" value="CARBOXYLESTERASE_B_1"/>
    <property type="match status" value="1"/>
</dbReference>
<keyword evidence="2 3" id="KW-0378">Hydrolase</keyword>
<dbReference type="Proteomes" id="UP000248817">
    <property type="component" value="Unassembled WGS sequence"/>
</dbReference>
<dbReference type="PANTHER" id="PTHR43918:SF4">
    <property type="entry name" value="CARBOXYLIC ESTER HYDROLASE"/>
    <property type="match status" value="1"/>
</dbReference>
<dbReference type="GO" id="GO:0052689">
    <property type="term" value="F:carboxylic ester hydrolase activity"/>
    <property type="evidence" value="ECO:0007669"/>
    <property type="project" value="TreeGrafter"/>
</dbReference>
<proteinExistence type="inferred from homology"/>
<dbReference type="InterPro" id="IPR019826">
    <property type="entry name" value="Carboxylesterase_B_AS"/>
</dbReference>
<reference evidence="6 7" key="1">
    <citation type="submission" date="2018-02" db="EMBL/GenBank/DDBJ databases">
        <title>The genomes of Aspergillus section Nigri reveals drivers in fungal speciation.</title>
        <authorList>
            <consortium name="DOE Joint Genome Institute"/>
            <person name="Vesth T.C."/>
            <person name="Nybo J."/>
            <person name="Theobald S."/>
            <person name="Brandl J."/>
            <person name="Frisvad J.C."/>
            <person name="Nielsen K.F."/>
            <person name="Lyhne E.K."/>
            <person name="Kogle M.E."/>
            <person name="Kuo A."/>
            <person name="Riley R."/>
            <person name="Clum A."/>
            <person name="Nolan M."/>
            <person name="Lipzen A."/>
            <person name="Salamov A."/>
            <person name="Henrissat B."/>
            <person name="Wiebenga A."/>
            <person name="De vries R.P."/>
            <person name="Grigoriev I.V."/>
            <person name="Mortensen U.H."/>
            <person name="Andersen M.R."/>
            <person name="Baker S.E."/>
        </authorList>
    </citation>
    <scope>NUCLEOTIDE SEQUENCE [LARGE SCALE GENOMIC DNA]</scope>
    <source>
        <strain evidence="6 7">CBS 114.80</strain>
    </source>
</reference>
<dbReference type="InterPro" id="IPR050654">
    <property type="entry name" value="AChE-related_enzymes"/>
</dbReference>
<feature type="region of interest" description="Disordered" evidence="4">
    <location>
        <begin position="87"/>
        <end position="111"/>
    </location>
</feature>
<comment type="similarity">
    <text evidence="1 3">Belongs to the type-B carboxylesterase/lipase family.</text>
</comment>
<dbReference type="Gene3D" id="3.40.50.1820">
    <property type="entry name" value="alpha/beta hydrolase"/>
    <property type="match status" value="1"/>
</dbReference>
<dbReference type="InterPro" id="IPR029058">
    <property type="entry name" value="AB_hydrolase_fold"/>
</dbReference>
<dbReference type="InterPro" id="IPR002018">
    <property type="entry name" value="CarbesteraseB"/>
</dbReference>
<dbReference type="EMBL" id="KZ825507">
    <property type="protein sequence ID" value="PYI31090.1"/>
    <property type="molecule type" value="Genomic_DNA"/>
</dbReference>
<accession>A0A2V5IR72</accession>
<protein>
    <recommendedName>
        <fullName evidence="3">Carboxylic ester hydrolase</fullName>
        <ecNumber evidence="3">3.1.1.-</ecNumber>
    </recommendedName>
</protein>